<evidence type="ECO:0000313" key="2">
    <source>
        <dbReference type="Proteomes" id="UP000011910"/>
    </source>
</evidence>
<dbReference type="OrthoDB" id="980245at2"/>
<reference evidence="1 2" key="1">
    <citation type="journal article" date="2013" name="Genome Announc.">
        <title>Draft Genome Sequence of Cesiribacter andamanensis Strain AMV16T, Isolated from a Soil Sample from a Mud Volcano in the Andaman Islands, India.</title>
        <authorList>
            <person name="Shivaji S."/>
            <person name="Ara S."/>
            <person name="Begum Z."/>
            <person name="Srinivas T.N."/>
            <person name="Singh A."/>
            <person name="Kumar Pinnaka A."/>
        </authorList>
    </citation>
    <scope>NUCLEOTIDE SEQUENCE [LARGE SCALE GENOMIC DNA]</scope>
    <source>
        <strain evidence="1 2">AMV16</strain>
    </source>
</reference>
<dbReference type="EMBL" id="AODQ01000017">
    <property type="protein sequence ID" value="EMR03807.1"/>
    <property type="molecule type" value="Genomic_DNA"/>
</dbReference>
<name>M7N984_9BACT</name>
<evidence type="ECO:0008006" key="3">
    <source>
        <dbReference type="Google" id="ProtNLM"/>
    </source>
</evidence>
<organism evidence="1 2">
    <name type="scientific">Cesiribacter andamanensis AMV16</name>
    <dbReference type="NCBI Taxonomy" id="1279009"/>
    <lineage>
        <taxon>Bacteria</taxon>
        <taxon>Pseudomonadati</taxon>
        <taxon>Bacteroidota</taxon>
        <taxon>Cytophagia</taxon>
        <taxon>Cytophagales</taxon>
        <taxon>Cesiribacteraceae</taxon>
        <taxon>Cesiribacter</taxon>
    </lineage>
</organism>
<accession>M7N984</accession>
<sequence>MKTSIQLLSIPLLLLLSSLFLGAQQPEEGLLLTTHSLDTETRASRTHIYLSSEKVLLAVEGEQTALLFDAKKETLYLLDHKKKEFTRLSQGELENISKQIGLATAELQQQVKSLPAAQRRLLEQQLADAPVELQELAYTQKAAEIAVKHWTSSKWAGTASGRLRHELFMAPYAELEVDKKDLEALLRLSAYVQQHQFQLGRSLPAAMIQLAGNHPLQQAGLPVKSIAYDPEGKPLFTCTLESIEAIEMPAGSWDIPQGYKEKKFIAGLQ</sequence>
<dbReference type="AlphaFoldDB" id="M7N984"/>
<evidence type="ECO:0000313" key="1">
    <source>
        <dbReference type="EMBL" id="EMR03807.1"/>
    </source>
</evidence>
<dbReference type="Proteomes" id="UP000011910">
    <property type="component" value="Unassembled WGS sequence"/>
</dbReference>
<protein>
    <recommendedName>
        <fullName evidence="3">DUF4412 domain-containing protein</fullName>
    </recommendedName>
</protein>
<dbReference type="RefSeq" id="WP_009194450.1">
    <property type="nucleotide sequence ID" value="NZ_AODQ01000017.1"/>
</dbReference>
<comment type="caution">
    <text evidence="1">The sequence shown here is derived from an EMBL/GenBank/DDBJ whole genome shotgun (WGS) entry which is preliminary data.</text>
</comment>
<gene>
    <name evidence="1" type="ORF">ADICEAN_01048</name>
</gene>
<dbReference type="STRING" id="1279009.ADICEAN_01048"/>
<proteinExistence type="predicted"/>
<keyword evidence="2" id="KW-1185">Reference proteome</keyword>